<evidence type="ECO:0000259" key="2">
    <source>
        <dbReference type="PROSITE" id="PS51898"/>
    </source>
</evidence>
<dbReference type="CDD" id="cd00397">
    <property type="entry name" value="DNA_BRE_C"/>
    <property type="match status" value="1"/>
</dbReference>
<evidence type="ECO:0000313" key="3">
    <source>
        <dbReference type="EMBL" id="SNT11841.1"/>
    </source>
</evidence>
<feature type="domain" description="Tyr recombinase" evidence="2">
    <location>
        <begin position="1"/>
        <end position="188"/>
    </location>
</feature>
<keyword evidence="4" id="KW-1185">Reference proteome</keyword>
<dbReference type="InterPro" id="IPR002104">
    <property type="entry name" value="Integrase_catalytic"/>
</dbReference>
<dbReference type="EMBL" id="FZOU01000004">
    <property type="protein sequence ID" value="SNT11841.1"/>
    <property type="molecule type" value="Genomic_DNA"/>
</dbReference>
<dbReference type="InterPro" id="IPR013762">
    <property type="entry name" value="Integrase-like_cat_sf"/>
</dbReference>
<name>A0A239K1B8_9BACT</name>
<organism evidence="3 4">
    <name type="scientific">Granulicella rosea</name>
    <dbReference type="NCBI Taxonomy" id="474952"/>
    <lineage>
        <taxon>Bacteria</taxon>
        <taxon>Pseudomonadati</taxon>
        <taxon>Acidobacteriota</taxon>
        <taxon>Terriglobia</taxon>
        <taxon>Terriglobales</taxon>
        <taxon>Acidobacteriaceae</taxon>
        <taxon>Granulicella</taxon>
    </lineage>
</organism>
<evidence type="ECO:0000256" key="1">
    <source>
        <dbReference type="ARBA" id="ARBA00023172"/>
    </source>
</evidence>
<proteinExistence type="predicted"/>
<protein>
    <submittedName>
        <fullName evidence="3">Phage integrase family protein</fullName>
    </submittedName>
</protein>
<dbReference type="Pfam" id="PF00589">
    <property type="entry name" value="Phage_integrase"/>
    <property type="match status" value="1"/>
</dbReference>
<accession>A0A239K1B8</accession>
<dbReference type="Gene3D" id="1.10.443.10">
    <property type="entry name" value="Intergrase catalytic core"/>
    <property type="match status" value="1"/>
</dbReference>
<dbReference type="GO" id="GO:0006310">
    <property type="term" value="P:DNA recombination"/>
    <property type="evidence" value="ECO:0007669"/>
    <property type="project" value="UniProtKB-KW"/>
</dbReference>
<gene>
    <name evidence="3" type="ORF">SAMN05421770_104248</name>
</gene>
<dbReference type="GO" id="GO:0015074">
    <property type="term" value="P:DNA integration"/>
    <property type="evidence" value="ECO:0007669"/>
    <property type="project" value="InterPro"/>
</dbReference>
<dbReference type="SUPFAM" id="SSF56349">
    <property type="entry name" value="DNA breaking-rejoining enzymes"/>
    <property type="match status" value="1"/>
</dbReference>
<keyword evidence="1" id="KW-0233">DNA recombination</keyword>
<dbReference type="AlphaFoldDB" id="A0A239K1B8"/>
<dbReference type="PROSITE" id="PS51898">
    <property type="entry name" value="TYR_RECOMBINASE"/>
    <property type="match status" value="1"/>
</dbReference>
<dbReference type="RefSeq" id="WP_176441747.1">
    <property type="nucleotide sequence ID" value="NZ_FZOU01000004.1"/>
</dbReference>
<evidence type="ECO:0000313" key="4">
    <source>
        <dbReference type="Proteomes" id="UP000198356"/>
    </source>
</evidence>
<sequence>MCRALATTWLFAGLRNNEILRLRVGCIRWQRDAVIVPATGDILPADAVCLLDVPVNKTATAFTKPVDRIVGDAIAAWEKVRPQGAKRADWKTGEFVDFLFMVRLTGVGKSYLNNTLIPALCAKAGVPLADVRGNITTHRARSTIASQLFNAKEPMTLFELQEWLGHSSPSATQHYAKITPLKMAKSYADAGYFARNLRAIEVLIDQDAVRAGIASTEPWKFYDLGHGYCTYDFFEQCPHRMACAKCDFYMPKQATAALLLEGKANLLHLLQEIPLGEAEEAAVEDGVAAYEKLLLRLADVPTPAGPTQRQIGSDLVQITSFRVAPGSSAT</sequence>
<reference evidence="3 4" key="1">
    <citation type="submission" date="2017-06" db="EMBL/GenBank/DDBJ databases">
        <authorList>
            <person name="Kim H.J."/>
            <person name="Triplett B.A."/>
        </authorList>
    </citation>
    <scope>NUCLEOTIDE SEQUENCE [LARGE SCALE GENOMIC DNA]</scope>
    <source>
        <strain evidence="3 4">DSM 18704</strain>
    </source>
</reference>
<dbReference type="Proteomes" id="UP000198356">
    <property type="component" value="Unassembled WGS sequence"/>
</dbReference>
<dbReference type="GO" id="GO:0003677">
    <property type="term" value="F:DNA binding"/>
    <property type="evidence" value="ECO:0007669"/>
    <property type="project" value="InterPro"/>
</dbReference>
<dbReference type="InterPro" id="IPR011010">
    <property type="entry name" value="DNA_brk_join_enz"/>
</dbReference>